<keyword evidence="6 8" id="KW-0339">Growth factor</keyword>
<dbReference type="EMBL" id="BLKM01000895">
    <property type="protein sequence ID" value="GFG39302.1"/>
    <property type="molecule type" value="Genomic_DNA"/>
</dbReference>
<dbReference type="Gene3D" id="2.10.90.10">
    <property type="entry name" value="Cystine-knot cytokines"/>
    <property type="match status" value="1"/>
</dbReference>
<gene>
    <name evidence="11" type="ORF">Cfor_02227</name>
</gene>
<comment type="subcellular location">
    <subcellularLocation>
        <location evidence="1">Secreted</location>
    </subcellularLocation>
</comment>
<dbReference type="InterPro" id="IPR001111">
    <property type="entry name" value="TGF-b_propeptide"/>
</dbReference>
<dbReference type="GO" id="GO:0008083">
    <property type="term" value="F:growth factor activity"/>
    <property type="evidence" value="ECO:0007669"/>
    <property type="project" value="UniProtKB-KW"/>
</dbReference>
<evidence type="ECO:0000256" key="3">
    <source>
        <dbReference type="ARBA" id="ARBA00022525"/>
    </source>
</evidence>
<dbReference type="FunCoup" id="A0A6L2Q718">
    <property type="interactions" value="60"/>
</dbReference>
<evidence type="ECO:0000256" key="4">
    <source>
        <dbReference type="ARBA" id="ARBA00022685"/>
    </source>
</evidence>
<evidence type="ECO:0000256" key="2">
    <source>
        <dbReference type="ARBA" id="ARBA00006656"/>
    </source>
</evidence>
<evidence type="ECO:0000256" key="8">
    <source>
        <dbReference type="RuleBase" id="RU000354"/>
    </source>
</evidence>
<sequence>MATLRERLHPEVTRTAMRHPDRQTLVTDSGDSARLCVLTVLVLCFCVSPILAFGGSDTGVTPFHFANTTGIPRTRHVSTTNRYVDKEQLGVNETEDETTPLPGCQSCIFRESLRNLSLQTIKEEILNKLGMKHAPNTTGRQLPKIPPLHHLLQIYEQQPGLSGMQGDEPVRAAGSFKPGSVVQEEEDDYHARTERVIAFAQPYPKLRHGPKGQDVQFFRFSEKVMRNKVLKALLWMYLRGTQYQHGSRYSHDDQADAPAPESPGGGYDGGGGGGWSVPLVNVSVMKVLRGGSSSLESPVMKIEAKDLIRRPPGRGGWVSLNIEELVARWFENPKDNHGIVLHATDEHDQQIVVTDHEEDNGALVPFVELYTADGRKHRTKRTIGLNCDETSEEKRCCRYPLTVDFEEFGWDWIIAPKKYEANYCSGECPYVFLQKYPHTHIVALANPSGTAGPCCAPRKMSPISMLYFDNEYNIIYGLLPGMVVDRCGCS</sequence>
<dbReference type="Gene3D" id="2.60.120.970">
    <property type="match status" value="1"/>
</dbReference>
<feature type="compositionally biased region" description="Gly residues" evidence="9">
    <location>
        <begin position="263"/>
        <end position="272"/>
    </location>
</feature>
<dbReference type="SUPFAM" id="SSF57501">
    <property type="entry name" value="Cystine-knot cytokines"/>
    <property type="match status" value="1"/>
</dbReference>
<evidence type="ECO:0000256" key="6">
    <source>
        <dbReference type="ARBA" id="ARBA00023030"/>
    </source>
</evidence>
<keyword evidence="4" id="KW-0165">Cleavage on pair of basic residues</keyword>
<dbReference type="InterPro" id="IPR001839">
    <property type="entry name" value="TGF-b_C"/>
</dbReference>
<dbReference type="PROSITE" id="PS51362">
    <property type="entry name" value="TGF_BETA_2"/>
    <property type="match status" value="1"/>
</dbReference>
<feature type="region of interest" description="Disordered" evidence="9">
    <location>
        <begin position="246"/>
        <end position="272"/>
    </location>
</feature>
<comment type="similarity">
    <text evidence="2 8">Belongs to the TGF-beta family.</text>
</comment>
<dbReference type="Proteomes" id="UP000502823">
    <property type="component" value="Unassembled WGS sequence"/>
</dbReference>
<dbReference type="Pfam" id="PF00688">
    <property type="entry name" value="TGFb_propeptide"/>
    <property type="match status" value="1"/>
</dbReference>
<dbReference type="GO" id="GO:0005615">
    <property type="term" value="C:extracellular space"/>
    <property type="evidence" value="ECO:0007669"/>
    <property type="project" value="TreeGrafter"/>
</dbReference>
<dbReference type="PANTHER" id="PTHR11848:SF262">
    <property type="entry name" value="LD29161P"/>
    <property type="match status" value="1"/>
</dbReference>
<dbReference type="SMART" id="SM00204">
    <property type="entry name" value="TGFB"/>
    <property type="match status" value="1"/>
</dbReference>
<protein>
    <recommendedName>
        <fullName evidence="10">TGF-beta family profile domain-containing protein</fullName>
    </recommendedName>
</protein>
<feature type="domain" description="TGF-beta family profile" evidence="10">
    <location>
        <begin position="378"/>
        <end position="490"/>
    </location>
</feature>
<evidence type="ECO:0000313" key="11">
    <source>
        <dbReference type="EMBL" id="GFG39302.1"/>
    </source>
</evidence>
<dbReference type="Pfam" id="PF00019">
    <property type="entry name" value="TGF_beta"/>
    <property type="match status" value="1"/>
</dbReference>
<evidence type="ECO:0000259" key="10">
    <source>
        <dbReference type="PROSITE" id="PS51362"/>
    </source>
</evidence>
<keyword evidence="5" id="KW-0732">Signal</keyword>
<accession>A0A6L2Q718</accession>
<evidence type="ECO:0000256" key="1">
    <source>
        <dbReference type="ARBA" id="ARBA00004613"/>
    </source>
</evidence>
<dbReference type="AlphaFoldDB" id="A0A6L2Q718"/>
<reference evidence="12" key="1">
    <citation type="submission" date="2020-01" db="EMBL/GenBank/DDBJ databases">
        <title>Draft genome sequence of the Termite Coptotermes fromosanus.</title>
        <authorList>
            <person name="Itakura S."/>
            <person name="Yosikawa Y."/>
            <person name="Umezawa K."/>
        </authorList>
    </citation>
    <scope>NUCLEOTIDE SEQUENCE [LARGE SCALE GENOMIC DNA]</scope>
</reference>
<dbReference type="InterPro" id="IPR017948">
    <property type="entry name" value="TGFb_CS"/>
</dbReference>
<dbReference type="GO" id="GO:0005125">
    <property type="term" value="F:cytokine activity"/>
    <property type="evidence" value="ECO:0007669"/>
    <property type="project" value="TreeGrafter"/>
</dbReference>
<dbReference type="InParanoid" id="A0A6L2Q718"/>
<organism evidence="11 12">
    <name type="scientific">Coptotermes formosanus</name>
    <name type="common">Formosan subterranean termite</name>
    <dbReference type="NCBI Taxonomy" id="36987"/>
    <lineage>
        <taxon>Eukaryota</taxon>
        <taxon>Metazoa</taxon>
        <taxon>Ecdysozoa</taxon>
        <taxon>Arthropoda</taxon>
        <taxon>Hexapoda</taxon>
        <taxon>Insecta</taxon>
        <taxon>Pterygota</taxon>
        <taxon>Neoptera</taxon>
        <taxon>Polyneoptera</taxon>
        <taxon>Dictyoptera</taxon>
        <taxon>Blattodea</taxon>
        <taxon>Blattoidea</taxon>
        <taxon>Termitoidae</taxon>
        <taxon>Rhinotermitidae</taxon>
        <taxon>Coptotermes</taxon>
    </lineage>
</organism>
<dbReference type="InterPro" id="IPR015615">
    <property type="entry name" value="TGF-beta-rel"/>
</dbReference>
<proteinExistence type="inferred from homology"/>
<evidence type="ECO:0000256" key="5">
    <source>
        <dbReference type="ARBA" id="ARBA00022729"/>
    </source>
</evidence>
<evidence type="ECO:0000256" key="9">
    <source>
        <dbReference type="SAM" id="MobiDB-lite"/>
    </source>
</evidence>
<dbReference type="OrthoDB" id="5948587at2759"/>
<keyword evidence="3" id="KW-0964">Secreted</keyword>
<keyword evidence="7" id="KW-1015">Disulfide bond</keyword>
<name>A0A6L2Q718_COPFO</name>
<evidence type="ECO:0000256" key="7">
    <source>
        <dbReference type="ARBA" id="ARBA00023157"/>
    </source>
</evidence>
<dbReference type="PROSITE" id="PS00250">
    <property type="entry name" value="TGF_BETA_1"/>
    <property type="match status" value="1"/>
</dbReference>
<dbReference type="FunFam" id="2.10.90.10:FF:000006">
    <property type="entry name" value="growth/differentiation factor 8"/>
    <property type="match status" value="1"/>
</dbReference>
<evidence type="ECO:0000313" key="12">
    <source>
        <dbReference type="Proteomes" id="UP000502823"/>
    </source>
</evidence>
<comment type="caution">
    <text evidence="11">The sequence shown here is derived from an EMBL/GenBank/DDBJ whole genome shotgun (WGS) entry which is preliminary data.</text>
</comment>
<keyword evidence="12" id="KW-1185">Reference proteome</keyword>
<dbReference type="PANTHER" id="PTHR11848">
    <property type="entry name" value="TGF-BETA FAMILY"/>
    <property type="match status" value="1"/>
</dbReference>
<dbReference type="InterPro" id="IPR029034">
    <property type="entry name" value="Cystine-knot_cytokine"/>
</dbReference>